<dbReference type="InterPro" id="IPR006143">
    <property type="entry name" value="RND_pump_MFP"/>
</dbReference>
<evidence type="ECO:0000256" key="2">
    <source>
        <dbReference type="ARBA" id="ARBA00009477"/>
    </source>
</evidence>
<dbReference type="InterPro" id="IPR058627">
    <property type="entry name" value="MdtA-like_C"/>
</dbReference>
<dbReference type="PANTHER" id="PTHR30469">
    <property type="entry name" value="MULTIDRUG RESISTANCE PROTEIN MDTA"/>
    <property type="match status" value="1"/>
</dbReference>
<keyword evidence="9" id="KW-1185">Reference proteome</keyword>
<dbReference type="RefSeq" id="WP_130390383.1">
    <property type="nucleotide sequence ID" value="NZ_SGXM01000001.1"/>
</dbReference>
<evidence type="ECO:0000313" key="8">
    <source>
        <dbReference type="EMBL" id="RZT42383.1"/>
    </source>
</evidence>
<dbReference type="GO" id="GO:0030313">
    <property type="term" value="C:cell envelope"/>
    <property type="evidence" value="ECO:0007669"/>
    <property type="project" value="UniProtKB-SubCell"/>
</dbReference>
<dbReference type="InterPro" id="IPR030190">
    <property type="entry name" value="MacA_alpha-hairpin_sf"/>
</dbReference>
<dbReference type="InterPro" id="IPR058625">
    <property type="entry name" value="MdtA-like_BSH"/>
</dbReference>
<evidence type="ECO:0000256" key="1">
    <source>
        <dbReference type="ARBA" id="ARBA00004236"/>
    </source>
</evidence>
<dbReference type="NCBIfam" id="TIGR01730">
    <property type="entry name" value="RND_mfp"/>
    <property type="match status" value="1"/>
</dbReference>
<sequence length="387" mass="40300">MSGLRHARWLAALGAAGLLAAGGGWLLQPAPAEFDTVPVARADIEEAVLASGTLTPVRQVSVGAQVSGQLKSLKVALGERVVKGQLLAEIDPILQQNELLQAEAALQNLKAQRAAQVALRRQHELALRREQALRADDANAVADLELAQSQADTTRANIAALDAQLRQGRAAVETARANLAYTRISAPMDGQVIAIVTQEGQTVVSAQAAPTILVLAELDQMLVKARISEADVVRVRAGQEAWFTILGAAQRKFHARLKSVEPAPPVEQASQDGMPGQSGAAGAVYYNGLLEVANEDGILRPSMTAQVSIVLGRASQALVVPAAAVRGPDRAGRYSVDVLSGGNGAGVESRQIETGVSDHVSVQVLGGLAEGERVVVGARSPDDGGQP</sequence>
<comment type="subcellular location">
    <subcellularLocation>
        <location evidence="1">Cell membrane</location>
    </subcellularLocation>
</comment>
<proteinExistence type="inferred from homology"/>
<dbReference type="Proteomes" id="UP000291078">
    <property type="component" value="Unassembled WGS sequence"/>
</dbReference>
<evidence type="ECO:0000259" key="7">
    <source>
        <dbReference type="Pfam" id="PF25967"/>
    </source>
</evidence>
<dbReference type="Pfam" id="PF25917">
    <property type="entry name" value="BSH_RND"/>
    <property type="match status" value="1"/>
</dbReference>
<dbReference type="AlphaFoldDB" id="A0A4Q7S7V9"/>
<name>A0A4Q7S7V9_9BURK</name>
<dbReference type="SUPFAM" id="SSF111369">
    <property type="entry name" value="HlyD-like secretion proteins"/>
    <property type="match status" value="1"/>
</dbReference>
<keyword evidence="4" id="KW-0175">Coiled coil</keyword>
<evidence type="ECO:0000259" key="5">
    <source>
        <dbReference type="Pfam" id="PF25917"/>
    </source>
</evidence>
<evidence type="ECO:0000256" key="3">
    <source>
        <dbReference type="ARBA" id="ARBA00022448"/>
    </source>
</evidence>
<dbReference type="Gene3D" id="2.40.30.170">
    <property type="match status" value="1"/>
</dbReference>
<accession>A0A4Q7S7V9</accession>
<reference evidence="8 9" key="1">
    <citation type="journal article" date="2015" name="Stand. Genomic Sci.">
        <title>Genomic Encyclopedia of Bacterial and Archaeal Type Strains, Phase III: the genomes of soil and plant-associated and newly described type strains.</title>
        <authorList>
            <person name="Whitman W.B."/>
            <person name="Woyke T."/>
            <person name="Klenk H.P."/>
            <person name="Zhou Y."/>
            <person name="Lilburn T.G."/>
            <person name="Beck B.J."/>
            <person name="De Vos P."/>
            <person name="Vandamme P."/>
            <person name="Eisen J.A."/>
            <person name="Garrity G."/>
            <person name="Hugenholtz P."/>
            <person name="Kyrpides N.C."/>
        </authorList>
    </citation>
    <scope>NUCLEOTIDE SEQUENCE [LARGE SCALE GENOMIC DNA]</scope>
    <source>
        <strain evidence="8 9">ASC-9842</strain>
    </source>
</reference>
<evidence type="ECO:0000256" key="4">
    <source>
        <dbReference type="ARBA" id="ARBA00023054"/>
    </source>
</evidence>
<organism evidence="8 9">
    <name type="scientific">Cupriavidus agavae</name>
    <dbReference type="NCBI Taxonomy" id="1001822"/>
    <lineage>
        <taxon>Bacteria</taxon>
        <taxon>Pseudomonadati</taxon>
        <taxon>Pseudomonadota</taxon>
        <taxon>Betaproteobacteria</taxon>
        <taxon>Burkholderiales</taxon>
        <taxon>Burkholderiaceae</taxon>
        <taxon>Cupriavidus</taxon>
    </lineage>
</organism>
<dbReference type="PANTHER" id="PTHR30469:SF33">
    <property type="entry name" value="SLR1207 PROTEIN"/>
    <property type="match status" value="1"/>
</dbReference>
<comment type="similarity">
    <text evidence="2">Belongs to the membrane fusion protein (MFP) (TC 8.A.1) family.</text>
</comment>
<dbReference type="GO" id="GO:0015562">
    <property type="term" value="F:efflux transmembrane transporter activity"/>
    <property type="evidence" value="ECO:0007669"/>
    <property type="project" value="TreeGrafter"/>
</dbReference>
<dbReference type="Gene3D" id="2.40.50.100">
    <property type="match status" value="1"/>
</dbReference>
<feature type="domain" description="Multidrug resistance protein MdtA-like C-terminal permuted SH3" evidence="7">
    <location>
        <begin position="316"/>
        <end position="377"/>
    </location>
</feature>
<comment type="caution">
    <text evidence="8">The sequence shown here is derived from an EMBL/GenBank/DDBJ whole genome shotgun (WGS) entry which is preliminary data.</text>
</comment>
<dbReference type="OrthoDB" id="9784484at2"/>
<evidence type="ECO:0000313" key="9">
    <source>
        <dbReference type="Proteomes" id="UP000291078"/>
    </source>
</evidence>
<dbReference type="Pfam" id="PF25967">
    <property type="entry name" value="RND-MFP_C"/>
    <property type="match status" value="1"/>
</dbReference>
<dbReference type="GO" id="GO:1990281">
    <property type="term" value="C:efflux pump complex"/>
    <property type="evidence" value="ECO:0007669"/>
    <property type="project" value="TreeGrafter"/>
</dbReference>
<dbReference type="Gene3D" id="6.20.50.140">
    <property type="match status" value="1"/>
</dbReference>
<dbReference type="Gene3D" id="6.10.140.1990">
    <property type="match status" value="1"/>
</dbReference>
<dbReference type="InterPro" id="IPR058626">
    <property type="entry name" value="MdtA-like_b-barrel"/>
</dbReference>
<feature type="domain" description="Multidrug resistance protein MdtA-like barrel-sandwich hybrid" evidence="5">
    <location>
        <begin position="58"/>
        <end position="214"/>
    </location>
</feature>
<evidence type="ECO:0000259" key="6">
    <source>
        <dbReference type="Pfam" id="PF25944"/>
    </source>
</evidence>
<dbReference type="GO" id="GO:0019898">
    <property type="term" value="C:extrinsic component of membrane"/>
    <property type="evidence" value="ECO:0007669"/>
    <property type="project" value="InterPro"/>
</dbReference>
<protein>
    <submittedName>
        <fullName evidence="8">Macrolide-specific efflux system membrane fusion protein</fullName>
    </submittedName>
</protein>
<dbReference type="GO" id="GO:1990195">
    <property type="term" value="C:macrolide transmembrane transporter complex"/>
    <property type="evidence" value="ECO:0007669"/>
    <property type="project" value="InterPro"/>
</dbReference>
<dbReference type="Pfam" id="PF25944">
    <property type="entry name" value="Beta-barrel_RND"/>
    <property type="match status" value="1"/>
</dbReference>
<gene>
    <name evidence="8" type="ORF">EV147_1414</name>
</gene>
<dbReference type="EMBL" id="SGXM01000001">
    <property type="protein sequence ID" value="RZT42383.1"/>
    <property type="molecule type" value="Genomic_DNA"/>
</dbReference>
<keyword evidence="3" id="KW-0813">Transport</keyword>
<dbReference type="GO" id="GO:1990961">
    <property type="term" value="P:xenobiotic detoxification by transmembrane export across the plasma membrane"/>
    <property type="evidence" value="ECO:0007669"/>
    <property type="project" value="InterPro"/>
</dbReference>
<feature type="domain" description="Multidrug resistance protein MdtA-like beta-barrel" evidence="6">
    <location>
        <begin position="221"/>
        <end position="312"/>
    </location>
</feature>